<dbReference type="AlphaFoldDB" id="A0A8J5MXA0"/>
<dbReference type="Proteomes" id="UP000747542">
    <property type="component" value="Unassembled WGS sequence"/>
</dbReference>
<keyword evidence="4" id="KW-1185">Reference proteome</keyword>
<name>A0A8J5MXA0_HOMAM</name>
<organism evidence="3 4">
    <name type="scientific">Homarus americanus</name>
    <name type="common">American lobster</name>
    <dbReference type="NCBI Taxonomy" id="6706"/>
    <lineage>
        <taxon>Eukaryota</taxon>
        <taxon>Metazoa</taxon>
        <taxon>Ecdysozoa</taxon>
        <taxon>Arthropoda</taxon>
        <taxon>Crustacea</taxon>
        <taxon>Multicrustacea</taxon>
        <taxon>Malacostraca</taxon>
        <taxon>Eumalacostraca</taxon>
        <taxon>Eucarida</taxon>
        <taxon>Decapoda</taxon>
        <taxon>Pleocyemata</taxon>
        <taxon>Astacidea</taxon>
        <taxon>Nephropoidea</taxon>
        <taxon>Nephropidae</taxon>
        <taxon>Homarus</taxon>
    </lineage>
</organism>
<evidence type="ECO:0000256" key="2">
    <source>
        <dbReference type="SAM" id="MobiDB-lite"/>
    </source>
</evidence>
<comment type="caution">
    <text evidence="3">The sequence shown here is derived from an EMBL/GenBank/DDBJ whole genome shotgun (WGS) entry which is preliminary data.</text>
</comment>
<proteinExistence type="predicted"/>
<reference evidence="3" key="1">
    <citation type="journal article" date="2021" name="Sci. Adv.">
        <title>The American lobster genome reveals insights on longevity, neural, and immune adaptations.</title>
        <authorList>
            <person name="Polinski J.M."/>
            <person name="Zimin A.V."/>
            <person name="Clark K.F."/>
            <person name="Kohn A.B."/>
            <person name="Sadowski N."/>
            <person name="Timp W."/>
            <person name="Ptitsyn A."/>
            <person name="Khanna P."/>
            <person name="Romanova D.Y."/>
            <person name="Williams P."/>
            <person name="Greenwood S.J."/>
            <person name="Moroz L.L."/>
            <person name="Walt D.R."/>
            <person name="Bodnar A.G."/>
        </authorList>
    </citation>
    <scope>NUCLEOTIDE SEQUENCE</scope>
    <source>
        <strain evidence="3">GMGI-L3</strain>
    </source>
</reference>
<feature type="region of interest" description="Disordered" evidence="2">
    <location>
        <begin position="194"/>
        <end position="220"/>
    </location>
</feature>
<accession>A0A8J5MXA0</accession>
<protein>
    <submittedName>
        <fullName evidence="3">Uncharacterized protein</fullName>
    </submittedName>
</protein>
<gene>
    <name evidence="3" type="ORF">Hamer_G010402</name>
</gene>
<sequence length="333" mass="38208">MASPGSAESDEYLRKVNELLANLEECCTKDEDQNPEKEVIQYLDSFDEPVHNEVNHLIRCSNSVSHVSAINHTLGQKDFEAFSQTPCQDSSQLEEKGKRAGLTINVRKTEVLKADQEFEGNIQVQDQIMGEVPVFKYLGTLVKNGGSLADEFQDGIRRGHQEGGVSSPRAIVTYTLQGEQKRIEVVPDSLTLGSQEKVGGNSLVPKEPQPSCSKRDYSSTCDKPNKKIKLHEIKDPYEDKEEEQRRVNAINQFEYRQKQKKYKQELEENLKLKTRELDNEIQKRKDVEAQLINIIKERDMQTYTINMLQEQLKTKAEEYIFLLKRLLPSQMTQ</sequence>
<keyword evidence="1" id="KW-0175">Coiled coil</keyword>
<evidence type="ECO:0000256" key="1">
    <source>
        <dbReference type="SAM" id="Coils"/>
    </source>
</evidence>
<dbReference type="EMBL" id="JAHLQT010022185">
    <property type="protein sequence ID" value="KAG7166747.1"/>
    <property type="molecule type" value="Genomic_DNA"/>
</dbReference>
<feature type="coiled-coil region" evidence="1">
    <location>
        <begin position="255"/>
        <end position="297"/>
    </location>
</feature>
<evidence type="ECO:0000313" key="3">
    <source>
        <dbReference type="EMBL" id="KAG7166747.1"/>
    </source>
</evidence>
<evidence type="ECO:0000313" key="4">
    <source>
        <dbReference type="Proteomes" id="UP000747542"/>
    </source>
</evidence>